<dbReference type="AlphaFoldDB" id="A0A062V9J7"/>
<organism evidence="1 2">
    <name type="scientific">Hyphomonas polymorpha PS728</name>
    <dbReference type="NCBI Taxonomy" id="1280954"/>
    <lineage>
        <taxon>Bacteria</taxon>
        <taxon>Pseudomonadati</taxon>
        <taxon>Pseudomonadota</taxon>
        <taxon>Alphaproteobacteria</taxon>
        <taxon>Hyphomonadales</taxon>
        <taxon>Hyphomonadaceae</taxon>
        <taxon>Hyphomonas</taxon>
    </lineage>
</organism>
<gene>
    <name evidence="1" type="ORF">HPO_18405</name>
</gene>
<evidence type="ECO:0000313" key="1">
    <source>
        <dbReference type="EMBL" id="KCZ96778.1"/>
    </source>
</evidence>
<dbReference type="Pfam" id="PF05136">
    <property type="entry name" value="Phage_portal_2"/>
    <property type="match status" value="1"/>
</dbReference>
<proteinExistence type="predicted"/>
<reference evidence="1 2" key="1">
    <citation type="journal article" date="2014" name="Antonie Van Leeuwenhoek">
        <title>Hyphomonas beringensis sp. nov. and Hyphomonas chukchiensis sp. nov., isolated from surface seawater of the Bering Sea and Chukchi Sea.</title>
        <authorList>
            <person name="Li C."/>
            <person name="Lai Q."/>
            <person name="Li G."/>
            <person name="Dong C."/>
            <person name="Wang J."/>
            <person name="Liao Y."/>
            <person name="Shao Z."/>
        </authorList>
    </citation>
    <scope>NUCLEOTIDE SEQUENCE [LARGE SCALE GENOMIC DNA]</scope>
    <source>
        <strain evidence="1 2">PS728</strain>
    </source>
</reference>
<comment type="caution">
    <text evidence="1">The sequence shown here is derived from an EMBL/GenBank/DDBJ whole genome shotgun (WGS) entry which is preliminary data.</text>
</comment>
<dbReference type="Proteomes" id="UP000027100">
    <property type="component" value="Unassembled WGS sequence"/>
</dbReference>
<dbReference type="GO" id="GO:0019068">
    <property type="term" value="P:virion assembly"/>
    <property type="evidence" value="ECO:0007669"/>
    <property type="project" value="InterPro"/>
</dbReference>
<feature type="non-terminal residue" evidence="1">
    <location>
        <position position="299"/>
    </location>
</feature>
<sequence length="299" mass="31425">MVRRPSAFARARQAIARAIAPEAVRRFDGAAGGRRWDRGAHFGTVSTEALAAAGPMRSRARYFYNNNAHARSGVEALVTHLVGTGISPASKAANTDARTALGAAWATWQNVADADGRTDLAGVVALAVHGMIVDGDSLLHLVQTPRGLRVRAIPAEQLDEAKTADLGDGRYIVGGVEFAADGTRAAYWILPVKPTQTAITYAPSIRIPASDVLHLCAPVGIGQVRGVSWLAPVLLRLAEVDGLEDALLTGFKVAALHAGFLIDQNGTSEVPYEGDQQGSILTSGLEPGTLKRLPPGMDV</sequence>
<accession>A0A062V9J7</accession>
<dbReference type="OrthoDB" id="9770450at2"/>
<keyword evidence="2" id="KW-1185">Reference proteome</keyword>
<dbReference type="RefSeq" id="WP_035602270.1">
    <property type="nucleotide sequence ID" value="NZ_ARYM01000034.1"/>
</dbReference>
<evidence type="ECO:0000313" key="2">
    <source>
        <dbReference type="Proteomes" id="UP000027100"/>
    </source>
</evidence>
<dbReference type="eggNOG" id="COG5511">
    <property type="taxonomic scope" value="Bacteria"/>
</dbReference>
<dbReference type="GO" id="GO:0005198">
    <property type="term" value="F:structural molecule activity"/>
    <property type="evidence" value="ECO:0007669"/>
    <property type="project" value="InterPro"/>
</dbReference>
<dbReference type="EMBL" id="ARYM01000034">
    <property type="protein sequence ID" value="KCZ96778.1"/>
    <property type="molecule type" value="Genomic_DNA"/>
</dbReference>
<name>A0A062V9J7_9PROT</name>
<dbReference type="InterPro" id="IPR006429">
    <property type="entry name" value="Phage_lambda_portal"/>
</dbReference>
<dbReference type="STRING" id="1280954.HPO_18405"/>
<protein>
    <submittedName>
        <fullName evidence="1">Phage portal protein, lambda family</fullName>
    </submittedName>
</protein>